<dbReference type="RefSeq" id="XP_052946691.1">
    <property type="nucleotide sequence ID" value="XM_053088830.1"/>
</dbReference>
<dbReference type="GO" id="GO:1990644">
    <property type="term" value="F:microtubule site clamp"/>
    <property type="evidence" value="ECO:0007669"/>
    <property type="project" value="TreeGrafter"/>
</dbReference>
<feature type="region of interest" description="Disordered" evidence="2">
    <location>
        <begin position="1"/>
        <end position="21"/>
    </location>
</feature>
<organism evidence="3 4">
    <name type="scientific">Dioszegia hungarica</name>
    <dbReference type="NCBI Taxonomy" id="4972"/>
    <lineage>
        <taxon>Eukaryota</taxon>
        <taxon>Fungi</taxon>
        <taxon>Dikarya</taxon>
        <taxon>Basidiomycota</taxon>
        <taxon>Agaricomycotina</taxon>
        <taxon>Tremellomycetes</taxon>
        <taxon>Tremellales</taxon>
        <taxon>Bulleribasidiaceae</taxon>
        <taxon>Dioszegia</taxon>
    </lineage>
</organism>
<accession>A0AA38LWP3</accession>
<evidence type="ECO:0000313" key="3">
    <source>
        <dbReference type="EMBL" id="KAI9636914.1"/>
    </source>
</evidence>
<dbReference type="GO" id="GO:0051315">
    <property type="term" value="P:attachment of mitotic spindle microtubules to kinetochore"/>
    <property type="evidence" value="ECO:0007669"/>
    <property type="project" value="TreeGrafter"/>
</dbReference>
<name>A0AA38LWP3_9TREE</name>
<feature type="region of interest" description="Disordered" evidence="2">
    <location>
        <begin position="33"/>
        <end position="109"/>
    </location>
</feature>
<reference evidence="3" key="1">
    <citation type="journal article" date="2022" name="G3 (Bethesda)">
        <title>High quality genome of the basidiomycete yeast Dioszegia hungarica PDD-24b-2 isolated from cloud water.</title>
        <authorList>
            <person name="Jarrige D."/>
            <person name="Haridas S."/>
            <person name="Bleykasten-Grosshans C."/>
            <person name="Joly M."/>
            <person name="Nadalig T."/>
            <person name="Sancelme M."/>
            <person name="Vuilleumier S."/>
            <person name="Grigoriev I.V."/>
            <person name="Amato P."/>
            <person name="Bringel F."/>
        </authorList>
    </citation>
    <scope>NUCLEOTIDE SEQUENCE</scope>
    <source>
        <strain evidence="3">PDD-24b-2</strain>
    </source>
</reference>
<evidence type="ECO:0000313" key="4">
    <source>
        <dbReference type="Proteomes" id="UP001164286"/>
    </source>
</evidence>
<dbReference type="GO" id="GO:0072686">
    <property type="term" value="C:mitotic spindle"/>
    <property type="evidence" value="ECO:0007669"/>
    <property type="project" value="TreeGrafter"/>
</dbReference>
<evidence type="ECO:0008006" key="5">
    <source>
        <dbReference type="Google" id="ProtNLM"/>
    </source>
</evidence>
<dbReference type="CDD" id="cd23787">
    <property type="entry name" value="RWD_CSM1"/>
    <property type="match status" value="1"/>
</dbReference>
<keyword evidence="1" id="KW-0175">Coiled coil</keyword>
<gene>
    <name evidence="3" type="ORF">MKK02DRAFT_33995</name>
</gene>
<dbReference type="Proteomes" id="UP001164286">
    <property type="component" value="Unassembled WGS sequence"/>
</dbReference>
<comment type="caution">
    <text evidence="3">The sequence shown here is derived from an EMBL/GenBank/DDBJ whole genome shotgun (WGS) entry which is preliminary data.</text>
</comment>
<keyword evidence="4" id="KW-1185">Reference proteome</keyword>
<dbReference type="GO" id="GO:0033551">
    <property type="term" value="C:monopolin complex"/>
    <property type="evidence" value="ECO:0007669"/>
    <property type="project" value="InterPro"/>
</dbReference>
<evidence type="ECO:0000256" key="2">
    <source>
        <dbReference type="SAM" id="MobiDB-lite"/>
    </source>
</evidence>
<dbReference type="PANTHER" id="PTHR28006">
    <property type="entry name" value="MONOPOLIN COMPLEX SUBUNIT CSM1"/>
    <property type="match status" value="1"/>
</dbReference>
<feature type="compositionally biased region" description="Low complexity" evidence="2">
    <location>
        <begin position="33"/>
        <end position="73"/>
    </location>
</feature>
<feature type="region of interest" description="Disordered" evidence="2">
    <location>
        <begin position="220"/>
        <end position="241"/>
    </location>
</feature>
<dbReference type="GO" id="GO:0034506">
    <property type="term" value="C:chromosome, centromeric core domain"/>
    <property type="evidence" value="ECO:0007669"/>
    <property type="project" value="TreeGrafter"/>
</dbReference>
<protein>
    <recommendedName>
        <fullName evidence="5">Monopolin complex subunit Csm1/Pcs1 C-terminal domain-containing protein</fullName>
    </recommendedName>
</protein>
<dbReference type="GeneID" id="77728035"/>
<proteinExistence type="predicted"/>
<dbReference type="InterPro" id="IPR040349">
    <property type="entry name" value="Csm1/Pcs1"/>
</dbReference>
<dbReference type="PANTHER" id="PTHR28006:SF1">
    <property type="entry name" value="MONOPOLIN COMPLEX SUBUNIT CSM1"/>
    <property type="match status" value="1"/>
</dbReference>
<feature type="compositionally biased region" description="Polar residues" evidence="2">
    <location>
        <begin position="220"/>
        <end position="231"/>
    </location>
</feature>
<dbReference type="GO" id="GO:0005730">
    <property type="term" value="C:nucleolus"/>
    <property type="evidence" value="ECO:0007669"/>
    <property type="project" value="TreeGrafter"/>
</dbReference>
<dbReference type="EMBL" id="JAKWFO010000005">
    <property type="protein sequence ID" value="KAI9636914.1"/>
    <property type="molecule type" value="Genomic_DNA"/>
</dbReference>
<dbReference type="AlphaFoldDB" id="A0AA38LWP3"/>
<dbReference type="GO" id="GO:0045144">
    <property type="term" value="P:meiotic sister chromatid segregation"/>
    <property type="evidence" value="ECO:0007669"/>
    <property type="project" value="TreeGrafter"/>
</dbReference>
<sequence>MAAGTRGPKRGGKENAPLAQVDDDVLASGVVDDIPDVPVKPAKAAPKAAAKGRTAKARAAPAAAAVEEAPTAVEEVEVERPVKPESAAGKGAVSQKKVDQLEVESKRLRSQRDDYARQFEELSNLRNTSAESTLEKFKANIEVQGKAKDDIISTLTQLNEKLQAKIQGLEKAARADAPKADPKEIKALKEAAERADADLAKRNTEYAELEKMYKAEQQFSQGLQASRSTAPAPTVDKVVSPDESAEDAAIIRLYEDITELNCVGVKIRDGRYGPKDKILDFNCILTPGQGSSINFRLRTFKELDPAKQAQRARNPYNAIVQFTPELSRETDQAFIQRLGKFQEEIRFMQEELPGVMRDLRSRVAGEAE</sequence>
<feature type="compositionally biased region" description="Basic and acidic residues" evidence="2">
    <location>
        <begin position="96"/>
        <end position="109"/>
    </location>
</feature>
<feature type="coiled-coil region" evidence="1">
    <location>
        <begin position="152"/>
        <end position="212"/>
    </location>
</feature>
<evidence type="ECO:0000256" key="1">
    <source>
        <dbReference type="SAM" id="Coils"/>
    </source>
</evidence>